<dbReference type="InterPro" id="IPR015797">
    <property type="entry name" value="NUDIX_hydrolase-like_dom_sf"/>
</dbReference>
<sequence>MKDFSSRRKDVLDLMWNSGERKELLKTPIFSVCSVMRSSRDGSKKGSFVTINTTDWVVVIPWFRDESGRACFLMESQYRHGTDSVVTEFPGGLVDEGEDAETAARRELLEETGCTGRITLLGSVSPNAAFMENRQYFFLAENLEKKSGQSLDENEEIDVFSLPVEDVVSAMGSGEYDNGTMMMALAYFLREAEKRPDLRV</sequence>
<reference evidence="10" key="1">
    <citation type="journal article" date="2021" name="PeerJ">
        <title>Extensive microbial diversity within the chicken gut microbiome revealed by metagenomics and culture.</title>
        <authorList>
            <person name="Gilroy R."/>
            <person name="Ravi A."/>
            <person name="Getino M."/>
            <person name="Pursley I."/>
            <person name="Horton D.L."/>
            <person name="Alikhan N.F."/>
            <person name="Baker D."/>
            <person name="Gharbi K."/>
            <person name="Hall N."/>
            <person name="Watson M."/>
            <person name="Adriaenssens E.M."/>
            <person name="Foster-Nyarko E."/>
            <person name="Jarju S."/>
            <person name="Secka A."/>
            <person name="Antonio M."/>
            <person name="Oren A."/>
            <person name="Chaudhuri R.R."/>
            <person name="La Ragione R."/>
            <person name="Hildebrand F."/>
            <person name="Pallen M.J."/>
        </authorList>
    </citation>
    <scope>NUCLEOTIDE SEQUENCE</scope>
    <source>
        <strain evidence="10">Gambia11-129</strain>
    </source>
</reference>
<evidence type="ECO:0000313" key="10">
    <source>
        <dbReference type="EMBL" id="HIV99064.1"/>
    </source>
</evidence>
<evidence type="ECO:0000256" key="2">
    <source>
        <dbReference type="ARBA" id="ARBA00001946"/>
    </source>
</evidence>
<evidence type="ECO:0000256" key="4">
    <source>
        <dbReference type="ARBA" id="ARBA00016377"/>
    </source>
</evidence>
<comment type="caution">
    <text evidence="10">The sequence shown here is derived from an EMBL/GenBank/DDBJ whole genome shotgun (WGS) entry which is preliminary data.</text>
</comment>
<accession>A0A9D1PT31</accession>
<organism evidence="10 11">
    <name type="scientific">Candidatus Ornithospirochaeta avicola</name>
    <dbReference type="NCBI Taxonomy" id="2840896"/>
    <lineage>
        <taxon>Bacteria</taxon>
        <taxon>Pseudomonadati</taxon>
        <taxon>Spirochaetota</taxon>
        <taxon>Spirochaetia</taxon>
        <taxon>Spirochaetales</taxon>
        <taxon>Spirochaetaceae</taxon>
        <taxon>Spirochaetaceae incertae sedis</taxon>
        <taxon>Candidatus Ornithospirochaeta</taxon>
    </lineage>
</organism>
<dbReference type="PANTHER" id="PTHR11839">
    <property type="entry name" value="UDP/ADP-SUGAR PYROPHOSPHATASE"/>
    <property type="match status" value="1"/>
</dbReference>
<feature type="domain" description="Nudix hydrolase" evidence="9">
    <location>
        <begin position="53"/>
        <end position="189"/>
    </location>
</feature>
<gene>
    <name evidence="10" type="ORF">IAB12_04745</name>
</gene>
<evidence type="ECO:0000256" key="6">
    <source>
        <dbReference type="ARBA" id="ARBA00032162"/>
    </source>
</evidence>
<dbReference type="PRINTS" id="PR00502">
    <property type="entry name" value="NUDIXFAMILY"/>
</dbReference>
<dbReference type="Pfam" id="PF00293">
    <property type="entry name" value="NUDIX"/>
    <property type="match status" value="1"/>
</dbReference>
<dbReference type="GO" id="GO:0006753">
    <property type="term" value="P:nucleoside phosphate metabolic process"/>
    <property type="evidence" value="ECO:0007669"/>
    <property type="project" value="TreeGrafter"/>
</dbReference>
<comment type="similarity">
    <text evidence="3">Belongs to the Nudix hydrolase family. NudK subfamily.</text>
</comment>
<protein>
    <recommendedName>
        <fullName evidence="4">GDP-mannose pyrophosphatase</fullName>
    </recommendedName>
    <alternativeName>
        <fullName evidence="6">GDP-mannose hydrolase</fullName>
    </alternativeName>
    <alternativeName>
        <fullName evidence="7">GDPMK</fullName>
    </alternativeName>
</protein>
<dbReference type="InterPro" id="IPR020084">
    <property type="entry name" value="NUDIX_hydrolase_CS"/>
</dbReference>
<dbReference type="GO" id="GO:0016462">
    <property type="term" value="F:pyrophosphatase activity"/>
    <property type="evidence" value="ECO:0007669"/>
    <property type="project" value="UniProtKB-ARBA"/>
</dbReference>
<dbReference type="EMBL" id="DXHU01000019">
    <property type="protein sequence ID" value="HIV99064.1"/>
    <property type="molecule type" value="Genomic_DNA"/>
</dbReference>
<comment type="cofactor">
    <cofactor evidence="2">
        <name>Mg(2+)</name>
        <dbReference type="ChEBI" id="CHEBI:18420"/>
    </cofactor>
</comment>
<dbReference type="GO" id="GO:0005829">
    <property type="term" value="C:cytosol"/>
    <property type="evidence" value="ECO:0007669"/>
    <property type="project" value="TreeGrafter"/>
</dbReference>
<name>A0A9D1PT31_9SPIO</name>
<comment type="catalytic activity">
    <reaction evidence="1">
        <text>GDP-alpha-D-mannose + H2O = alpha-D-mannose 1-phosphate + GMP + 2 H(+)</text>
        <dbReference type="Rhea" id="RHEA:27978"/>
        <dbReference type="ChEBI" id="CHEBI:15377"/>
        <dbReference type="ChEBI" id="CHEBI:15378"/>
        <dbReference type="ChEBI" id="CHEBI:57527"/>
        <dbReference type="ChEBI" id="CHEBI:58115"/>
        <dbReference type="ChEBI" id="CHEBI:58409"/>
    </reaction>
</comment>
<dbReference type="Gene3D" id="3.90.79.10">
    <property type="entry name" value="Nucleoside Triphosphate Pyrophosphohydrolase"/>
    <property type="match status" value="1"/>
</dbReference>
<dbReference type="PANTHER" id="PTHR11839:SF18">
    <property type="entry name" value="NUDIX HYDROLASE DOMAIN-CONTAINING PROTEIN"/>
    <property type="match status" value="1"/>
</dbReference>
<evidence type="ECO:0000256" key="8">
    <source>
        <dbReference type="RuleBase" id="RU003476"/>
    </source>
</evidence>
<dbReference type="InterPro" id="IPR000086">
    <property type="entry name" value="NUDIX_hydrolase_dom"/>
</dbReference>
<dbReference type="PROSITE" id="PS51462">
    <property type="entry name" value="NUDIX"/>
    <property type="match status" value="1"/>
</dbReference>
<dbReference type="SUPFAM" id="SSF55811">
    <property type="entry name" value="Nudix"/>
    <property type="match status" value="1"/>
</dbReference>
<evidence type="ECO:0000256" key="5">
    <source>
        <dbReference type="ARBA" id="ARBA00022801"/>
    </source>
</evidence>
<dbReference type="GO" id="GO:0019693">
    <property type="term" value="P:ribose phosphate metabolic process"/>
    <property type="evidence" value="ECO:0007669"/>
    <property type="project" value="TreeGrafter"/>
</dbReference>
<evidence type="ECO:0000256" key="3">
    <source>
        <dbReference type="ARBA" id="ARBA00007275"/>
    </source>
</evidence>
<keyword evidence="5 8" id="KW-0378">Hydrolase</keyword>
<dbReference type="CDD" id="cd03424">
    <property type="entry name" value="NUDIX_ADPRase_Nudt5_UGPPase_Nudt14"/>
    <property type="match status" value="1"/>
</dbReference>
<dbReference type="Proteomes" id="UP000823936">
    <property type="component" value="Unassembled WGS sequence"/>
</dbReference>
<dbReference type="PROSITE" id="PS00893">
    <property type="entry name" value="NUDIX_BOX"/>
    <property type="match status" value="1"/>
</dbReference>
<dbReference type="InterPro" id="IPR020476">
    <property type="entry name" value="Nudix_hydrolase"/>
</dbReference>
<dbReference type="AlphaFoldDB" id="A0A9D1PT31"/>
<evidence type="ECO:0000256" key="1">
    <source>
        <dbReference type="ARBA" id="ARBA00000847"/>
    </source>
</evidence>
<evidence type="ECO:0000313" key="11">
    <source>
        <dbReference type="Proteomes" id="UP000823936"/>
    </source>
</evidence>
<reference evidence="10" key="2">
    <citation type="submission" date="2021-04" db="EMBL/GenBank/DDBJ databases">
        <authorList>
            <person name="Gilroy R."/>
        </authorList>
    </citation>
    <scope>NUCLEOTIDE SEQUENCE</scope>
    <source>
        <strain evidence="10">Gambia11-129</strain>
    </source>
</reference>
<proteinExistence type="inferred from homology"/>
<evidence type="ECO:0000259" key="9">
    <source>
        <dbReference type="PROSITE" id="PS51462"/>
    </source>
</evidence>
<evidence type="ECO:0000256" key="7">
    <source>
        <dbReference type="ARBA" id="ARBA00032272"/>
    </source>
</evidence>